<dbReference type="InterPro" id="IPR047792">
    <property type="entry name" value="Hvo_1808-like"/>
</dbReference>
<feature type="compositionally biased region" description="Gly residues" evidence="1">
    <location>
        <begin position="44"/>
        <end position="59"/>
    </location>
</feature>
<comment type="caution">
    <text evidence="2">The sequence shown here is derived from an EMBL/GenBank/DDBJ whole genome shotgun (WGS) entry which is preliminary data.</text>
</comment>
<keyword evidence="3" id="KW-1185">Reference proteome</keyword>
<dbReference type="GO" id="GO:0008237">
    <property type="term" value="F:metallopeptidase activity"/>
    <property type="evidence" value="ECO:0007669"/>
    <property type="project" value="InterPro"/>
</dbReference>
<dbReference type="NCBIfam" id="NF038145">
    <property type="entry name" value="Hvo_1808_fam"/>
    <property type="match status" value="1"/>
</dbReference>
<dbReference type="eggNOG" id="arCOG02980">
    <property type="taxonomic scope" value="Archaea"/>
</dbReference>
<gene>
    <name evidence="2" type="ORF">C447_04582</name>
</gene>
<name>M0M438_9EURY</name>
<dbReference type="Proteomes" id="UP000011566">
    <property type="component" value="Unassembled WGS sequence"/>
</dbReference>
<accession>M0M438</accession>
<evidence type="ECO:0000313" key="3">
    <source>
        <dbReference type="Proteomes" id="UP000011566"/>
    </source>
</evidence>
<dbReference type="RefSeq" id="WP_007691357.1">
    <property type="nucleotide sequence ID" value="NZ_AJRK01000032.1"/>
</dbReference>
<dbReference type="InterPro" id="IPR024079">
    <property type="entry name" value="MetalloPept_cat_dom_sf"/>
</dbReference>
<feature type="region of interest" description="Disordered" evidence="1">
    <location>
        <begin position="28"/>
        <end position="73"/>
    </location>
</feature>
<feature type="compositionally biased region" description="Low complexity" evidence="1">
    <location>
        <begin position="33"/>
        <end position="43"/>
    </location>
</feature>
<dbReference type="PROSITE" id="PS51257">
    <property type="entry name" value="PROKAR_LIPOPROTEIN"/>
    <property type="match status" value="1"/>
</dbReference>
<evidence type="ECO:0000313" key="2">
    <source>
        <dbReference type="EMBL" id="EMA40178.1"/>
    </source>
</evidence>
<dbReference type="EMBL" id="AOMB01000012">
    <property type="protein sequence ID" value="EMA40178.1"/>
    <property type="molecule type" value="Genomic_DNA"/>
</dbReference>
<dbReference type="Gene3D" id="3.40.390.10">
    <property type="entry name" value="Collagenase (Catalytic Domain)"/>
    <property type="match status" value="1"/>
</dbReference>
<sequence length="513" mass="53949">MRAVAVLPVVALVVLAGCSVPFLGSGPNASAPTSGSSGMTEGDGTTGGAAEGNTGGPNGNTGAASAGTIPPDPANDALGWEGGYWYNESIAVTTDDGYNASERAALVNVTMARVERIRGLEFTQSVPVEVISRADYSRSTGDGGGRSAAFRTFDNAKFEGLFLVGEDRNSLAVQQSNRGQNVLGYYSPANDSIVVVSPTATPDIDPSTLAHELTHALQDQQFNLSSSNPATRDAYNARNGLIEGDANYIEDQYDAACEAEWQCTQAAAGSAGTATSGGGDSTSSLDLGVYILSYFPYADGPAFVSYLRSHGGWERVNAAYDDLPASAEQVIHPAKYGTDPPTNLTVTNSTSNGWERVRPPGRPDYAVLGQSALAATFGATLYDDYNDSSVVAPGTFLNLEAGSVNTSDPFNYGFNYTNGWDGDRMAVYRKGNETGYVWTLAWDSPAEAREFVDGYHDLLSHWGGEPESGSGDVWVVRDDSPYSDAFRVTRDGDTVTIVNAPETGDLNDVHAAG</sequence>
<evidence type="ECO:0008006" key="4">
    <source>
        <dbReference type="Google" id="ProtNLM"/>
    </source>
</evidence>
<reference evidence="2 3" key="1">
    <citation type="journal article" date="2014" name="PLoS Genet.">
        <title>Phylogenetically driven sequencing of extremely halophilic archaea reveals strategies for static and dynamic osmo-response.</title>
        <authorList>
            <person name="Becker E.A."/>
            <person name="Seitzer P.M."/>
            <person name="Tritt A."/>
            <person name="Larsen D."/>
            <person name="Krusor M."/>
            <person name="Yao A.I."/>
            <person name="Wu D."/>
            <person name="Madern D."/>
            <person name="Eisen J.A."/>
            <person name="Darling A.E."/>
            <person name="Facciotti M.T."/>
        </authorList>
    </citation>
    <scope>NUCLEOTIDE SEQUENCE [LARGE SCALE GENOMIC DNA]</scope>
    <source>
        <strain evidence="2 3">100A6</strain>
    </source>
</reference>
<organism evidence="2 3">
    <name type="scientific">Halococcus hamelinensis 100A6</name>
    <dbReference type="NCBI Taxonomy" id="1132509"/>
    <lineage>
        <taxon>Archaea</taxon>
        <taxon>Methanobacteriati</taxon>
        <taxon>Methanobacteriota</taxon>
        <taxon>Stenosarchaea group</taxon>
        <taxon>Halobacteria</taxon>
        <taxon>Halobacteriales</taxon>
        <taxon>Halococcaceae</taxon>
        <taxon>Halococcus</taxon>
    </lineage>
</organism>
<dbReference type="AlphaFoldDB" id="M0M438"/>
<evidence type="ECO:0000256" key="1">
    <source>
        <dbReference type="SAM" id="MobiDB-lite"/>
    </source>
</evidence>
<proteinExistence type="predicted"/>
<dbReference type="OrthoDB" id="85977at2157"/>
<protein>
    <recommendedName>
        <fullName evidence="4">Lipoprotein</fullName>
    </recommendedName>
</protein>
<dbReference type="PATRIC" id="fig|1132509.6.peg.1057"/>